<gene>
    <name evidence="1" type="ORF">A5634_19550</name>
</gene>
<dbReference type="EMBL" id="LZLS01000065">
    <property type="protein sequence ID" value="OBK28842.1"/>
    <property type="molecule type" value="Genomic_DNA"/>
</dbReference>
<evidence type="ECO:0000313" key="2">
    <source>
        <dbReference type="Proteomes" id="UP000093928"/>
    </source>
</evidence>
<evidence type="ECO:0000313" key="1">
    <source>
        <dbReference type="EMBL" id="OBK28842.1"/>
    </source>
</evidence>
<dbReference type="OrthoDB" id="4752991at2"/>
<organism evidence="1 2">
    <name type="scientific">Mycobacterium asiaticum</name>
    <dbReference type="NCBI Taxonomy" id="1790"/>
    <lineage>
        <taxon>Bacteria</taxon>
        <taxon>Bacillati</taxon>
        <taxon>Actinomycetota</taxon>
        <taxon>Actinomycetes</taxon>
        <taxon>Mycobacteriales</taxon>
        <taxon>Mycobacteriaceae</taxon>
        <taxon>Mycobacterium</taxon>
    </lineage>
</organism>
<accession>A0A1A3P8D0</accession>
<comment type="caution">
    <text evidence="1">The sequence shown here is derived from an EMBL/GenBank/DDBJ whole genome shotgun (WGS) entry which is preliminary data.</text>
</comment>
<proteinExistence type="predicted"/>
<dbReference type="Proteomes" id="UP000093928">
    <property type="component" value="Unassembled WGS sequence"/>
</dbReference>
<dbReference type="AlphaFoldDB" id="A0A1A3P8D0"/>
<sequence length="84" mass="9065">MMLQKFAWSLLTGIIGLIIAIGAGSGVARADPDDATPPVIDDFATTLYPALSLDPRDRDGRSFEWPGTGNYCQNRFVTCRVGGF</sequence>
<protein>
    <submittedName>
        <fullName evidence="1">Uncharacterized protein</fullName>
    </submittedName>
</protein>
<name>A0A1A3P8D0_MYCAS</name>
<reference evidence="1 2" key="1">
    <citation type="submission" date="2016-06" db="EMBL/GenBank/DDBJ databases">
        <authorList>
            <person name="Kjaerup R.B."/>
            <person name="Dalgaard T.S."/>
            <person name="Juul-Madsen H.R."/>
        </authorList>
    </citation>
    <scope>NUCLEOTIDE SEQUENCE [LARGE SCALE GENOMIC DNA]</scope>
    <source>
        <strain evidence="1 2">1165133.8</strain>
    </source>
</reference>